<gene>
    <name evidence="2" type="ORF">Cgig2_012368</name>
</gene>
<reference evidence="2" key="1">
    <citation type="submission" date="2022-04" db="EMBL/GenBank/DDBJ databases">
        <title>Carnegiea gigantea Genome sequencing and assembly v2.</title>
        <authorList>
            <person name="Copetti D."/>
            <person name="Sanderson M.J."/>
            <person name="Burquez A."/>
            <person name="Wojciechowski M.F."/>
        </authorList>
    </citation>
    <scope>NUCLEOTIDE SEQUENCE</scope>
    <source>
        <strain evidence="2">SGP5-SGP5p</strain>
        <tissue evidence="2">Aerial part</tissue>
    </source>
</reference>
<evidence type="ECO:0000256" key="1">
    <source>
        <dbReference type="SAM" id="MobiDB-lite"/>
    </source>
</evidence>
<name>A0A9Q1QLD4_9CARY</name>
<feature type="compositionally biased region" description="Acidic residues" evidence="1">
    <location>
        <begin position="144"/>
        <end position="172"/>
    </location>
</feature>
<evidence type="ECO:0000313" key="2">
    <source>
        <dbReference type="EMBL" id="KAJ8446024.1"/>
    </source>
</evidence>
<comment type="caution">
    <text evidence="2">The sequence shown here is derived from an EMBL/GenBank/DDBJ whole genome shotgun (WGS) entry which is preliminary data.</text>
</comment>
<keyword evidence="3" id="KW-1185">Reference proteome</keyword>
<accession>A0A9Q1QLD4</accession>
<feature type="region of interest" description="Disordered" evidence="1">
    <location>
        <begin position="137"/>
        <end position="172"/>
    </location>
</feature>
<protein>
    <submittedName>
        <fullName evidence="2">Uncharacterized protein</fullName>
    </submittedName>
</protein>
<dbReference type="Proteomes" id="UP001153076">
    <property type="component" value="Unassembled WGS sequence"/>
</dbReference>
<organism evidence="2 3">
    <name type="scientific">Carnegiea gigantea</name>
    <dbReference type="NCBI Taxonomy" id="171969"/>
    <lineage>
        <taxon>Eukaryota</taxon>
        <taxon>Viridiplantae</taxon>
        <taxon>Streptophyta</taxon>
        <taxon>Embryophyta</taxon>
        <taxon>Tracheophyta</taxon>
        <taxon>Spermatophyta</taxon>
        <taxon>Magnoliopsida</taxon>
        <taxon>eudicotyledons</taxon>
        <taxon>Gunneridae</taxon>
        <taxon>Pentapetalae</taxon>
        <taxon>Caryophyllales</taxon>
        <taxon>Cactineae</taxon>
        <taxon>Cactaceae</taxon>
        <taxon>Cactoideae</taxon>
        <taxon>Echinocereeae</taxon>
        <taxon>Carnegiea</taxon>
    </lineage>
</organism>
<feature type="compositionally biased region" description="Polar residues" evidence="1">
    <location>
        <begin position="24"/>
        <end position="37"/>
    </location>
</feature>
<sequence length="189" mass="22006">MCQSSIRWQPADIDQALLATHSFNRSPSISSPHIQNQDEYEDEEDDSEEDTFGEWKLDELIRSYIKQWTNDMEMGNKLLKCYLDTRKMSQIKRDTTQFKQREVESAIMSPDTTRMAPQEAKYWSAQKRKILRKMNLTPDKRQLDDDELLSPDSSDDDELSSDSSDDDELFSDSSDDEFVLLLIMSDSVP</sequence>
<feature type="compositionally biased region" description="Acidic residues" evidence="1">
    <location>
        <begin position="38"/>
        <end position="51"/>
    </location>
</feature>
<evidence type="ECO:0000313" key="3">
    <source>
        <dbReference type="Proteomes" id="UP001153076"/>
    </source>
</evidence>
<dbReference type="AlphaFoldDB" id="A0A9Q1QLD4"/>
<dbReference type="EMBL" id="JAKOGI010000062">
    <property type="protein sequence ID" value="KAJ8446024.1"/>
    <property type="molecule type" value="Genomic_DNA"/>
</dbReference>
<feature type="region of interest" description="Disordered" evidence="1">
    <location>
        <begin position="24"/>
        <end position="51"/>
    </location>
</feature>
<proteinExistence type="predicted"/>